<proteinExistence type="inferred from homology"/>
<dbReference type="SUPFAM" id="SSF47266">
    <property type="entry name" value="4-helical cytokines"/>
    <property type="match status" value="1"/>
</dbReference>
<keyword evidence="6" id="KW-0732">Signal</keyword>
<dbReference type="Ensembl" id="ENSPNAT00000031625.2">
    <property type="protein sequence ID" value="ENSPNAP00000036687.1"/>
    <property type="gene ID" value="ENSPNAG00000027724.2"/>
</dbReference>
<dbReference type="GeneTree" id="ENSGT00940000175936"/>
<dbReference type="GO" id="GO:0006955">
    <property type="term" value="P:immune response"/>
    <property type="evidence" value="ECO:0007669"/>
    <property type="project" value="InterPro"/>
</dbReference>
<reference evidence="7" key="3">
    <citation type="submission" date="2025-09" db="UniProtKB">
        <authorList>
            <consortium name="Ensembl"/>
        </authorList>
    </citation>
    <scope>IDENTIFICATION</scope>
</reference>
<evidence type="ECO:0000313" key="8">
    <source>
        <dbReference type="Proteomes" id="UP001501920"/>
    </source>
</evidence>
<sequence>MNSWFSLVLMCSLVLIESLNGAAGNAIPHNIPHNHLQNLEKAVHTVQEYYDLKNKQWMGRAVFAPYLGKTETCTCEKLMLVAMLNSYVEMFSDMMKRSKEIEASLKGIQANVTHLRESKYSKEQHVLTQLQEIKLKNVNDMTIQGGAMNDFLSVYDMAYRLGHKKQ</sequence>
<evidence type="ECO:0000256" key="5">
    <source>
        <dbReference type="ARBA" id="ARBA00023180"/>
    </source>
</evidence>
<keyword evidence="5" id="KW-0325">Glycoprotein</keyword>
<evidence type="ECO:0000256" key="2">
    <source>
        <dbReference type="ARBA" id="ARBA00007566"/>
    </source>
</evidence>
<evidence type="ECO:0000313" key="7">
    <source>
        <dbReference type="Ensembl" id="ENSPNAP00000036687.1"/>
    </source>
</evidence>
<name>A0A3B4EJQ7_PYGNA</name>
<protein>
    <recommendedName>
        <fullName evidence="9">Interleukin-6</fullName>
    </recommendedName>
</protein>
<comment type="similarity">
    <text evidence="2">Belongs to the type II (or gamma) interferon family.</text>
</comment>
<dbReference type="PANTHER" id="PTHR11419:SF0">
    <property type="entry name" value="INTERFERON GAMMA"/>
    <property type="match status" value="1"/>
</dbReference>
<dbReference type="Gene3D" id="1.20.1250.10">
    <property type="match status" value="1"/>
</dbReference>
<evidence type="ECO:0000256" key="1">
    <source>
        <dbReference type="ARBA" id="ARBA00004613"/>
    </source>
</evidence>
<evidence type="ECO:0000256" key="6">
    <source>
        <dbReference type="SAM" id="SignalP"/>
    </source>
</evidence>
<evidence type="ECO:0000256" key="4">
    <source>
        <dbReference type="ARBA" id="ARBA00022525"/>
    </source>
</evidence>
<dbReference type="OMA" id="TTGHEIH"/>
<evidence type="ECO:0000256" key="3">
    <source>
        <dbReference type="ARBA" id="ARBA00022514"/>
    </source>
</evidence>
<dbReference type="GO" id="GO:0005133">
    <property type="term" value="F:type II interferon receptor binding"/>
    <property type="evidence" value="ECO:0007669"/>
    <property type="project" value="InterPro"/>
</dbReference>
<dbReference type="Proteomes" id="UP001501920">
    <property type="component" value="Chromosome 1"/>
</dbReference>
<dbReference type="GeneID" id="119264309"/>
<dbReference type="RefSeq" id="XP_037398678.1">
    <property type="nucleotide sequence ID" value="XM_037542781.1"/>
</dbReference>
<keyword evidence="3" id="KW-0202">Cytokine</keyword>
<keyword evidence="8" id="KW-1185">Reference proteome</keyword>
<evidence type="ECO:0008006" key="9">
    <source>
        <dbReference type="Google" id="ProtNLM"/>
    </source>
</evidence>
<reference evidence="7" key="2">
    <citation type="submission" date="2025-08" db="UniProtKB">
        <authorList>
            <consortium name="Ensembl"/>
        </authorList>
    </citation>
    <scope>IDENTIFICATION</scope>
</reference>
<dbReference type="AlphaFoldDB" id="A0A3B4EJQ7"/>
<feature type="chain" id="PRO_5017190492" description="Interleukin-6" evidence="6">
    <location>
        <begin position="25"/>
        <end position="166"/>
    </location>
</feature>
<comment type="subcellular location">
    <subcellularLocation>
        <location evidence="1">Secreted</location>
    </subcellularLocation>
</comment>
<dbReference type="InterPro" id="IPR002069">
    <property type="entry name" value="Interferon_gamma"/>
</dbReference>
<reference evidence="7 8" key="1">
    <citation type="submission" date="2020-10" db="EMBL/GenBank/DDBJ databases">
        <title>Pygocentrus nattereri (red-bellied piranha) genome, fPygNat1, primary haplotype.</title>
        <authorList>
            <person name="Myers G."/>
            <person name="Meyer A."/>
            <person name="Karagic N."/>
            <person name="Pippel M."/>
            <person name="Winkler S."/>
            <person name="Tracey A."/>
            <person name="Wood J."/>
            <person name="Formenti G."/>
            <person name="Howe K."/>
            <person name="Fedrigo O."/>
            <person name="Jarvis E.D."/>
        </authorList>
    </citation>
    <scope>NUCLEOTIDE SEQUENCE [LARGE SCALE GENOMIC DNA]</scope>
</reference>
<dbReference type="GO" id="GO:0005615">
    <property type="term" value="C:extracellular space"/>
    <property type="evidence" value="ECO:0007669"/>
    <property type="project" value="UniProtKB-KW"/>
</dbReference>
<dbReference type="PANTHER" id="PTHR11419">
    <property type="entry name" value="INTERFERON GAMMA"/>
    <property type="match status" value="1"/>
</dbReference>
<organism evidence="7 8">
    <name type="scientific">Pygocentrus nattereri</name>
    <name type="common">Red-bellied piranha</name>
    <dbReference type="NCBI Taxonomy" id="42514"/>
    <lineage>
        <taxon>Eukaryota</taxon>
        <taxon>Metazoa</taxon>
        <taxon>Chordata</taxon>
        <taxon>Craniata</taxon>
        <taxon>Vertebrata</taxon>
        <taxon>Euteleostomi</taxon>
        <taxon>Actinopterygii</taxon>
        <taxon>Neopterygii</taxon>
        <taxon>Teleostei</taxon>
        <taxon>Ostariophysi</taxon>
        <taxon>Characiformes</taxon>
        <taxon>Characoidei</taxon>
        <taxon>Pygocentrus</taxon>
    </lineage>
</organism>
<feature type="signal peptide" evidence="6">
    <location>
        <begin position="1"/>
        <end position="24"/>
    </location>
</feature>
<dbReference type="GO" id="GO:0005125">
    <property type="term" value="F:cytokine activity"/>
    <property type="evidence" value="ECO:0007669"/>
    <property type="project" value="UniProtKB-KW"/>
</dbReference>
<dbReference type="InterPro" id="IPR009079">
    <property type="entry name" value="4_helix_cytokine-like_core"/>
</dbReference>
<dbReference type="OrthoDB" id="8957647at2759"/>
<accession>A0A3B4EJQ7</accession>
<keyword evidence="4" id="KW-0964">Secreted</keyword>